<evidence type="ECO:0000256" key="2">
    <source>
        <dbReference type="ARBA" id="ARBA00023125"/>
    </source>
</evidence>
<dbReference type="EMBL" id="JACTUZ010000164">
    <property type="protein sequence ID" value="MBC9179619.1"/>
    <property type="molecule type" value="Genomic_DNA"/>
</dbReference>
<keyword evidence="1" id="KW-0805">Transcription regulation</keyword>
<accession>A0ABR7RCP8</accession>
<dbReference type="Gene3D" id="1.10.357.10">
    <property type="entry name" value="Tetracycline Repressor, domain 2"/>
    <property type="match status" value="1"/>
</dbReference>
<dbReference type="InterPro" id="IPR036271">
    <property type="entry name" value="Tet_transcr_reg_TetR-rel_C_sf"/>
</dbReference>
<evidence type="ECO:0000259" key="5">
    <source>
        <dbReference type="PROSITE" id="PS50977"/>
    </source>
</evidence>
<keyword evidence="7" id="KW-1185">Reference proteome</keyword>
<evidence type="ECO:0000256" key="3">
    <source>
        <dbReference type="ARBA" id="ARBA00023163"/>
    </source>
</evidence>
<sequence length="182" mass="19703">MDKRADIVSGAATAFETHGFRGIGVDKVLEPSGASTRTLYKHFGSKDALVLAVLEERHRRFAKRLEAAAGGSDAVAILFDTLRRWLEEHGARGCMLLRARAEYSEASEEIVALVRRQKDEFHRMIAARVEAAVGRSDNRLATQIWVLFEGATAAASVADLSVIDDAKAAAALLVDAARRNAG</sequence>
<dbReference type="SUPFAM" id="SSF46689">
    <property type="entry name" value="Homeodomain-like"/>
    <property type="match status" value="1"/>
</dbReference>
<dbReference type="SUPFAM" id="SSF48498">
    <property type="entry name" value="Tetracyclin repressor-like, C-terminal domain"/>
    <property type="match status" value="1"/>
</dbReference>
<dbReference type="Pfam" id="PF00440">
    <property type="entry name" value="TetR_N"/>
    <property type="match status" value="1"/>
</dbReference>
<feature type="domain" description="HTH tetR-type" evidence="5">
    <location>
        <begin position="1"/>
        <end position="61"/>
    </location>
</feature>
<feature type="DNA-binding region" description="H-T-H motif" evidence="4">
    <location>
        <begin position="24"/>
        <end position="43"/>
    </location>
</feature>
<dbReference type="RefSeq" id="WP_187780640.1">
    <property type="nucleotide sequence ID" value="NZ_JACTUZ010000164.1"/>
</dbReference>
<organism evidence="6 7">
    <name type="scientific">Pseudoroseomonas ludipueritiae</name>
    <dbReference type="NCBI Taxonomy" id="198093"/>
    <lineage>
        <taxon>Bacteria</taxon>
        <taxon>Pseudomonadati</taxon>
        <taxon>Pseudomonadota</taxon>
        <taxon>Alphaproteobacteria</taxon>
        <taxon>Acetobacterales</taxon>
        <taxon>Acetobacteraceae</taxon>
        <taxon>Pseudoroseomonas</taxon>
    </lineage>
</organism>
<evidence type="ECO:0000313" key="6">
    <source>
        <dbReference type="EMBL" id="MBC9179619.1"/>
    </source>
</evidence>
<dbReference type="PANTHER" id="PTHR47506">
    <property type="entry name" value="TRANSCRIPTIONAL REGULATORY PROTEIN"/>
    <property type="match status" value="1"/>
</dbReference>
<proteinExistence type="predicted"/>
<comment type="caution">
    <text evidence="6">The sequence shown here is derived from an EMBL/GenBank/DDBJ whole genome shotgun (WGS) entry which is preliminary data.</text>
</comment>
<dbReference type="InterPro" id="IPR009057">
    <property type="entry name" value="Homeodomain-like_sf"/>
</dbReference>
<reference evidence="6 7" key="1">
    <citation type="journal article" date="2009" name="Int. J. Syst. Evol. Microbiol.">
        <title>Transfer of Teichococcus ludipueritiae and Muricoccus roseus to the genus Roseomonas, as Roseomonas ludipueritiae comb. nov. and Roseomonas rosea comb. nov., respectively, and emended description of the genus Roseomonas.</title>
        <authorList>
            <person name="Sanchez-Porro C."/>
            <person name="Gallego V."/>
            <person name="Busse H.J."/>
            <person name="Kampfer P."/>
            <person name="Ventosa A."/>
        </authorList>
    </citation>
    <scope>NUCLEOTIDE SEQUENCE [LARGE SCALE GENOMIC DNA]</scope>
    <source>
        <strain evidence="6 7">DSM 14915</strain>
    </source>
</reference>
<protein>
    <submittedName>
        <fullName evidence="6">TetR/AcrR family transcriptional regulator</fullName>
    </submittedName>
</protein>
<dbReference type="PRINTS" id="PR00455">
    <property type="entry name" value="HTHTETR"/>
</dbReference>
<name>A0ABR7RCP8_9PROT</name>
<dbReference type="PANTHER" id="PTHR47506:SF6">
    <property type="entry name" value="HTH-TYPE TRANSCRIPTIONAL REPRESSOR NEMR"/>
    <property type="match status" value="1"/>
</dbReference>
<keyword evidence="2 4" id="KW-0238">DNA-binding</keyword>
<evidence type="ECO:0000256" key="4">
    <source>
        <dbReference type="PROSITE-ProRule" id="PRU00335"/>
    </source>
</evidence>
<keyword evidence="3" id="KW-0804">Transcription</keyword>
<evidence type="ECO:0000313" key="7">
    <source>
        <dbReference type="Proteomes" id="UP000603940"/>
    </source>
</evidence>
<gene>
    <name evidence="6" type="ORF">IBL25_21995</name>
</gene>
<evidence type="ECO:0000256" key="1">
    <source>
        <dbReference type="ARBA" id="ARBA00023015"/>
    </source>
</evidence>
<dbReference type="InterPro" id="IPR001647">
    <property type="entry name" value="HTH_TetR"/>
</dbReference>
<dbReference type="Proteomes" id="UP000603940">
    <property type="component" value="Unassembled WGS sequence"/>
</dbReference>
<dbReference type="PROSITE" id="PS50977">
    <property type="entry name" value="HTH_TETR_2"/>
    <property type="match status" value="1"/>
</dbReference>